<dbReference type="GO" id="GO:0005975">
    <property type="term" value="P:carbohydrate metabolic process"/>
    <property type="evidence" value="ECO:0007669"/>
    <property type="project" value="InterPro"/>
</dbReference>
<dbReference type="PIRSF" id="PIRSF000538">
    <property type="entry name" value="GlpK"/>
    <property type="match status" value="1"/>
</dbReference>
<dbReference type="InterPro" id="IPR000577">
    <property type="entry name" value="Carb_kinase_FGGY"/>
</dbReference>
<reference evidence="6" key="1">
    <citation type="submission" date="2022-10" db="EMBL/GenBank/DDBJ databases">
        <title>Comparative genomic analysis of Cohnella hashimotonis sp. nov., isolated from the International Space Station.</title>
        <authorList>
            <person name="Simpson A."/>
            <person name="Venkateswaran K."/>
        </authorList>
    </citation>
    <scope>NUCLEOTIDE SEQUENCE</scope>
    <source>
        <strain evidence="6">DSM 28161</strain>
    </source>
</reference>
<comment type="caution">
    <text evidence="6">The sequence shown here is derived from an EMBL/GenBank/DDBJ whole genome shotgun (WGS) entry which is preliminary data.</text>
</comment>
<dbReference type="CDD" id="cd00366">
    <property type="entry name" value="ASKHA_NBD_FGGY"/>
    <property type="match status" value="1"/>
</dbReference>
<dbReference type="Gene3D" id="3.30.420.40">
    <property type="match status" value="2"/>
</dbReference>
<dbReference type="EMBL" id="JAPDIA010000008">
    <property type="protein sequence ID" value="MDG0812856.1"/>
    <property type="molecule type" value="Genomic_DNA"/>
</dbReference>
<name>A0A9X4KX16_9BACL</name>
<evidence type="ECO:0000256" key="2">
    <source>
        <dbReference type="ARBA" id="ARBA00022679"/>
    </source>
</evidence>
<evidence type="ECO:0000313" key="7">
    <source>
        <dbReference type="Proteomes" id="UP001153404"/>
    </source>
</evidence>
<dbReference type="Pfam" id="PF00370">
    <property type="entry name" value="FGGY_N"/>
    <property type="match status" value="1"/>
</dbReference>
<evidence type="ECO:0000259" key="4">
    <source>
        <dbReference type="Pfam" id="PF00370"/>
    </source>
</evidence>
<feature type="domain" description="Carbohydrate kinase FGGY N-terminal" evidence="4">
    <location>
        <begin position="12"/>
        <end position="256"/>
    </location>
</feature>
<feature type="domain" description="Carbohydrate kinase FGGY C-terminal" evidence="5">
    <location>
        <begin position="268"/>
        <end position="450"/>
    </location>
</feature>
<comment type="similarity">
    <text evidence="1">Belongs to the FGGY kinase family.</text>
</comment>
<evidence type="ECO:0000259" key="5">
    <source>
        <dbReference type="Pfam" id="PF02782"/>
    </source>
</evidence>
<gene>
    <name evidence="6" type="ORF">OMP40_28685</name>
</gene>
<accession>A0A9X4KX16</accession>
<dbReference type="AlphaFoldDB" id="A0A9X4KX16"/>
<dbReference type="InterPro" id="IPR050406">
    <property type="entry name" value="FGGY_Carb_Kinase"/>
</dbReference>
<keyword evidence="7" id="KW-1185">Reference proteome</keyword>
<sequence length="515" mass="54475">MPSDNSRPDFTVAVDLGTQGTKAALVSADGQLLGSAFVPSNLIRPAPGQVEQDPDEMFGSVVSAIRSVMDRTGISPARVAAVGIGGQMAGVLGIDADWQAVTPYDSWLDSRCEAAMPIIRDWGEDAFIGITGSPVTYAHGPKILWWRRERPEVYRAIAKFLVPSAFVAGRLAGLRAQDAFIDHTHLHFAGFADIQRMAWSDELLRAFGVDGAKMPAIVRPWDIVGGLTDRYAAAAGLRPGTPIAAGLGDTAAATLGAGIARPGLLFDVAGTASVLSCCTAEYRPDTEGKTLIYARSALPELWTPLAYINGGGQCLAWFKRLAGASYDELNALAEAVEPGCGGLTFVPHFGGRVCPNTPGLRGSWTGMAWSHESGALFRAILESVAYEYKHYLGTLERLVGSASYEAVHVAGGGARSALFNRIKADTLGIAYRPLQAEDTALIGAALVAGHGVGLFPDLAGAAERFAAPGDAIEPDAGRHRLYAAAASRYRRAVDGMQALYASLNENEEPVETFER</sequence>
<protein>
    <submittedName>
        <fullName evidence="6">FGGY family carbohydrate kinase</fullName>
    </submittedName>
</protein>
<proteinExistence type="inferred from homology"/>
<dbReference type="SUPFAM" id="SSF53067">
    <property type="entry name" value="Actin-like ATPase domain"/>
    <property type="match status" value="2"/>
</dbReference>
<dbReference type="PANTHER" id="PTHR43095">
    <property type="entry name" value="SUGAR KINASE"/>
    <property type="match status" value="1"/>
</dbReference>
<dbReference type="RefSeq" id="WP_277536445.1">
    <property type="nucleotide sequence ID" value="NZ_JAPDIA010000008.1"/>
</dbReference>
<dbReference type="InterPro" id="IPR018484">
    <property type="entry name" value="FGGY_N"/>
</dbReference>
<evidence type="ECO:0000313" key="6">
    <source>
        <dbReference type="EMBL" id="MDG0812856.1"/>
    </source>
</evidence>
<dbReference type="Pfam" id="PF02782">
    <property type="entry name" value="FGGY_C"/>
    <property type="match status" value="1"/>
</dbReference>
<keyword evidence="3 6" id="KW-0418">Kinase</keyword>
<keyword evidence="2" id="KW-0808">Transferase</keyword>
<organism evidence="6 7">
    <name type="scientific">Cohnella rhizosphaerae</name>
    <dbReference type="NCBI Taxonomy" id="1457232"/>
    <lineage>
        <taxon>Bacteria</taxon>
        <taxon>Bacillati</taxon>
        <taxon>Bacillota</taxon>
        <taxon>Bacilli</taxon>
        <taxon>Bacillales</taxon>
        <taxon>Paenibacillaceae</taxon>
        <taxon>Cohnella</taxon>
    </lineage>
</organism>
<dbReference type="GO" id="GO:0016301">
    <property type="term" value="F:kinase activity"/>
    <property type="evidence" value="ECO:0007669"/>
    <property type="project" value="UniProtKB-KW"/>
</dbReference>
<dbReference type="Proteomes" id="UP001153404">
    <property type="component" value="Unassembled WGS sequence"/>
</dbReference>
<dbReference type="PANTHER" id="PTHR43095:SF5">
    <property type="entry name" value="XYLULOSE KINASE"/>
    <property type="match status" value="1"/>
</dbReference>
<dbReference type="InterPro" id="IPR018485">
    <property type="entry name" value="FGGY_C"/>
</dbReference>
<evidence type="ECO:0000256" key="3">
    <source>
        <dbReference type="ARBA" id="ARBA00022777"/>
    </source>
</evidence>
<evidence type="ECO:0000256" key="1">
    <source>
        <dbReference type="ARBA" id="ARBA00009156"/>
    </source>
</evidence>
<dbReference type="InterPro" id="IPR043129">
    <property type="entry name" value="ATPase_NBD"/>
</dbReference>